<dbReference type="SUPFAM" id="SSF52540">
    <property type="entry name" value="P-loop containing nucleoside triphosphate hydrolases"/>
    <property type="match status" value="1"/>
</dbReference>
<comment type="caution">
    <text evidence="2">The sequence shown here is derived from an EMBL/GenBank/DDBJ whole genome shotgun (WGS) entry which is preliminary data.</text>
</comment>
<accession>A0A0F9NB24</accession>
<dbReference type="Gene3D" id="3.40.50.300">
    <property type="entry name" value="P-loop containing nucleotide triphosphate hydrolases"/>
    <property type="match status" value="1"/>
</dbReference>
<reference evidence="2" key="1">
    <citation type="journal article" date="2015" name="Nature">
        <title>Complex archaea that bridge the gap between prokaryotes and eukaryotes.</title>
        <authorList>
            <person name="Spang A."/>
            <person name="Saw J.H."/>
            <person name="Jorgensen S.L."/>
            <person name="Zaremba-Niedzwiedzka K."/>
            <person name="Martijn J."/>
            <person name="Lind A.E."/>
            <person name="van Eijk R."/>
            <person name="Schleper C."/>
            <person name="Guy L."/>
            <person name="Ettema T.J."/>
        </authorList>
    </citation>
    <scope>NUCLEOTIDE SEQUENCE</scope>
</reference>
<dbReference type="EMBL" id="LAZR01003586">
    <property type="protein sequence ID" value="KKN16725.1"/>
    <property type="molecule type" value="Genomic_DNA"/>
</dbReference>
<gene>
    <name evidence="2" type="ORF">LCGC14_0973100</name>
</gene>
<dbReference type="PANTHER" id="PTHR33477">
    <property type="entry name" value="P-LOOP NTPASE DOMAIN-CONTAINING PROTEIN LPA1 HOMOLOG 1"/>
    <property type="match status" value="1"/>
</dbReference>
<dbReference type="AlphaFoldDB" id="A0A0F9NB24"/>
<name>A0A0F9NB24_9ZZZZ</name>
<organism evidence="2">
    <name type="scientific">marine sediment metagenome</name>
    <dbReference type="NCBI Taxonomy" id="412755"/>
    <lineage>
        <taxon>unclassified sequences</taxon>
        <taxon>metagenomes</taxon>
        <taxon>ecological metagenomes</taxon>
    </lineage>
</organism>
<protein>
    <recommendedName>
        <fullName evidence="3">2-phosphoglycerate kinase</fullName>
    </recommendedName>
</protein>
<feature type="compositionally biased region" description="Basic residues" evidence="1">
    <location>
        <begin position="268"/>
        <end position="284"/>
    </location>
</feature>
<evidence type="ECO:0008006" key="3">
    <source>
        <dbReference type="Google" id="ProtNLM"/>
    </source>
</evidence>
<feature type="region of interest" description="Disordered" evidence="1">
    <location>
        <begin position="263"/>
        <end position="284"/>
    </location>
</feature>
<dbReference type="PANTHER" id="PTHR33477:SF3">
    <property type="entry name" value="P-LOOP NTPASE DOMAIN-CONTAINING PROTEIN LPA1 HOMOLOG 1"/>
    <property type="match status" value="1"/>
</dbReference>
<sequence length="284" mass="31593">HIAELVEGHLRKNNKLTVTSKFLKKVILQNITASAGEEKTEKYKNWQTLGALDKPLIILIGGATGVGKSTIASEIAHRLGINRLTSTDSIREVMRMIFSKDIAPALQESSFHAAKTIRTPVNEKTDPVIAGFMEQTAVVSVGVEAIIQRAINENLHMVIEGIHIVPGFLDLKLFKDAFVVPLIIAVEDEKVHKSHFYMRGVQTHQQRPFEKYVNNFEAIRKIGFYIESLAQKNSVSVIQSYSLDNTIPAIVDDIYYQINKATGPNGSRKAKKAKSKKKKNKSTG</sequence>
<evidence type="ECO:0000313" key="2">
    <source>
        <dbReference type="EMBL" id="KKN16725.1"/>
    </source>
</evidence>
<proteinExistence type="predicted"/>
<dbReference type="InterPro" id="IPR027417">
    <property type="entry name" value="P-loop_NTPase"/>
</dbReference>
<feature type="non-terminal residue" evidence="2">
    <location>
        <position position="1"/>
    </location>
</feature>
<evidence type="ECO:0000256" key="1">
    <source>
        <dbReference type="SAM" id="MobiDB-lite"/>
    </source>
</evidence>